<evidence type="ECO:0000313" key="3">
    <source>
        <dbReference type="Proteomes" id="UP000199376"/>
    </source>
</evidence>
<sequence length="198" mass="21976">MHFIKKYRFPIGLIVILLVAGATAFVYFSQPNQSDKSEKSSVTVEKISGKKTSDKSSSSASQSSENSTSSSSNLGSDYGFQRLSDTQNKKIPIDLSQYTTSKVEQFRAYCGHEEANIPMTEGTIKPNKMFTDGIAYWHSSLTVDGKKIPVVASYQRMGSFAIYTTQPTDKDLSFIYNGQDYNDYIGKDNLDAIAHQNN</sequence>
<reference evidence="2 3" key="1">
    <citation type="submission" date="2016-10" db="EMBL/GenBank/DDBJ databases">
        <authorList>
            <person name="de Groot N.N."/>
        </authorList>
    </citation>
    <scope>NUCLEOTIDE SEQUENCE [LARGE SCALE GENOMIC DNA]</scope>
    <source>
        <strain evidence="2 3">DSM 19113</strain>
    </source>
</reference>
<dbReference type="EMBL" id="FOLI01000006">
    <property type="protein sequence ID" value="SFC13926.1"/>
    <property type="molecule type" value="Genomic_DNA"/>
</dbReference>
<dbReference type="OrthoDB" id="9929031at2"/>
<proteinExistence type="predicted"/>
<feature type="region of interest" description="Disordered" evidence="1">
    <location>
        <begin position="33"/>
        <end position="76"/>
    </location>
</feature>
<evidence type="ECO:0008006" key="4">
    <source>
        <dbReference type="Google" id="ProtNLM"/>
    </source>
</evidence>
<evidence type="ECO:0000256" key="1">
    <source>
        <dbReference type="SAM" id="MobiDB-lite"/>
    </source>
</evidence>
<dbReference type="RefSeq" id="WP_091502908.1">
    <property type="nucleotide sequence ID" value="NZ_FOLI01000006.1"/>
</dbReference>
<gene>
    <name evidence="2" type="ORF">SAMN05660453_1152</name>
</gene>
<accession>A0A1I1GR05</accession>
<feature type="compositionally biased region" description="Low complexity" evidence="1">
    <location>
        <begin position="55"/>
        <end position="76"/>
    </location>
</feature>
<keyword evidence="3" id="KW-1185">Reference proteome</keyword>
<name>A0A1I1GR05_9LACO</name>
<dbReference type="Proteomes" id="UP000199376">
    <property type="component" value="Unassembled WGS sequence"/>
</dbReference>
<protein>
    <recommendedName>
        <fullName evidence="4">DUF4767 domain-containing protein</fullName>
    </recommendedName>
</protein>
<organism evidence="2 3">
    <name type="scientific">Fructobacillus durionis</name>
    <dbReference type="NCBI Taxonomy" id="283737"/>
    <lineage>
        <taxon>Bacteria</taxon>
        <taxon>Bacillati</taxon>
        <taxon>Bacillota</taxon>
        <taxon>Bacilli</taxon>
        <taxon>Lactobacillales</taxon>
        <taxon>Lactobacillaceae</taxon>
        <taxon>Fructobacillus</taxon>
    </lineage>
</organism>
<dbReference type="AlphaFoldDB" id="A0A1I1GR05"/>
<evidence type="ECO:0000313" key="2">
    <source>
        <dbReference type="EMBL" id="SFC13926.1"/>
    </source>
</evidence>